<evidence type="ECO:0000259" key="5">
    <source>
        <dbReference type="SMART" id="SM00504"/>
    </source>
</evidence>
<reference evidence="7 8" key="2">
    <citation type="submission" date="2025-04" db="UniProtKB">
        <authorList>
            <consortium name="RefSeq"/>
        </authorList>
    </citation>
    <scope>IDENTIFICATION</scope>
    <source>
        <strain evidence="7 8">S238N-H82</strain>
        <tissue evidence="7 8">Testes</tissue>
    </source>
</reference>
<dbReference type="OrthoDB" id="20295at2759"/>
<dbReference type="SMART" id="SM00504">
    <property type="entry name" value="Ubox"/>
    <property type="match status" value="1"/>
</dbReference>
<dbReference type="GeneID" id="118413525"/>
<dbReference type="RefSeq" id="XP_035672933.1">
    <property type="nucleotide sequence ID" value="XM_035817040.1"/>
</dbReference>
<dbReference type="RefSeq" id="XP_035672932.1">
    <property type="nucleotide sequence ID" value="XM_035817039.1"/>
</dbReference>
<dbReference type="InterPro" id="IPR013083">
    <property type="entry name" value="Znf_RING/FYVE/PHD"/>
</dbReference>
<dbReference type="OMA" id="FKKEPMY"/>
<dbReference type="InterPro" id="IPR039847">
    <property type="entry name" value="Ubox5"/>
</dbReference>
<organism evidence="6 7">
    <name type="scientific">Branchiostoma floridae</name>
    <name type="common">Florida lancelet</name>
    <name type="synonym">Amphioxus</name>
    <dbReference type="NCBI Taxonomy" id="7739"/>
    <lineage>
        <taxon>Eukaryota</taxon>
        <taxon>Metazoa</taxon>
        <taxon>Chordata</taxon>
        <taxon>Cephalochordata</taxon>
        <taxon>Leptocardii</taxon>
        <taxon>Amphioxiformes</taxon>
        <taxon>Branchiostomatidae</taxon>
        <taxon>Branchiostoma</taxon>
    </lineage>
</organism>
<dbReference type="PANTHER" id="PTHR13492:SF2">
    <property type="entry name" value="RING FINGER PROTEIN 37"/>
    <property type="match status" value="1"/>
</dbReference>
<reference evidence="6" key="1">
    <citation type="journal article" date="2020" name="Nat. Ecol. Evol.">
        <title>Deeply conserved synteny resolves early events in vertebrate evolution.</title>
        <authorList>
            <person name="Simakov O."/>
            <person name="Marletaz F."/>
            <person name="Yue J.X."/>
            <person name="O'Connell B."/>
            <person name="Jenkins J."/>
            <person name="Brandt A."/>
            <person name="Calef R."/>
            <person name="Tung C.H."/>
            <person name="Huang T.K."/>
            <person name="Schmutz J."/>
            <person name="Satoh N."/>
            <person name="Yu J.K."/>
            <person name="Putnam N.H."/>
            <person name="Green R.E."/>
            <person name="Rokhsar D.S."/>
        </authorList>
    </citation>
    <scope>NUCLEOTIDE SEQUENCE [LARGE SCALE GENOMIC DNA]</scope>
    <source>
        <strain evidence="6">S238N-H82</strain>
    </source>
</reference>
<dbReference type="Gene3D" id="3.30.40.10">
    <property type="entry name" value="Zinc/RING finger domain, C3HC4 (zinc finger)"/>
    <property type="match status" value="1"/>
</dbReference>
<dbReference type="InterPro" id="IPR003613">
    <property type="entry name" value="Ubox_domain"/>
</dbReference>
<keyword evidence="3" id="KW-0862">Zinc</keyword>
<proteinExistence type="predicted"/>
<dbReference type="InterPro" id="IPR045696">
    <property type="entry name" value="Ubox5_N"/>
</dbReference>
<sequence>MDLSHPALHPRIHCDKVSADGYDITNLVSADLRVRARGFRAEYFIKPPVNVILSFPFHIHIHRIDIDPCVGSNVSLGLQILTHSATSIENWLVDSKPGSTCASLNSTFNPETFNLVGKAFLEERKFLCFKNNRYSPRRPFVGKDFTPGTLDGNAYISNLWQKSPALSRVSHLMVRIVRTQNASIPVLRSVRVYGQPSATCDKEVISLVYQISQSLKSPPNESTTISVQSPPSKEEKVQDTARTLLKGPSEESPGIPLEYLDEITHELMALPMMLPSGHSVDQSTLDKHSQSEEVWGRPPSDPFTGVPYTRSSHPIPNTALKVRIDKFLLQEGKHLGNVGRTVGRRTRSTAHTLATANQNTSHTETAHIQQAPSTSNAVLSSAQVSKCHINISNSASTSNHAPKVSELDTSQCIKDSSGQSENKAKRYSNVHACAETSDLRGPCRKRPKVTQDIQTKCKPYSGSHEEALSQSLDAALARTLGSIPAFKRRRKEPTLGQVAASSLVNEDNNKLHINKGIHGNMTVTAGATGSSCCKCSSPAAQNSCNLLQLPCLHLMCRRCLLQVQQDRVLICTLCQKTFQTGDVVNVHL</sequence>
<dbReference type="InterPro" id="IPR017907">
    <property type="entry name" value="Znf_RING_CS"/>
</dbReference>
<dbReference type="Proteomes" id="UP000001554">
    <property type="component" value="Chromosome 4"/>
</dbReference>
<dbReference type="Pfam" id="PF19318">
    <property type="entry name" value="DUF5918"/>
    <property type="match status" value="1"/>
</dbReference>
<dbReference type="InterPro" id="IPR039925">
    <property type="entry name" value="RNF37_RING-Ubox"/>
</dbReference>
<dbReference type="SUPFAM" id="SSF57850">
    <property type="entry name" value="RING/U-box"/>
    <property type="match status" value="2"/>
</dbReference>
<gene>
    <name evidence="7 8" type="primary">LOC118413525</name>
</gene>
<dbReference type="KEGG" id="bfo:118413525"/>
<feature type="compositionally biased region" description="Polar residues" evidence="4">
    <location>
        <begin position="216"/>
        <end position="231"/>
    </location>
</feature>
<name>A0A9J7MM50_BRAFL</name>
<evidence type="ECO:0000256" key="2">
    <source>
        <dbReference type="ARBA" id="ARBA00022771"/>
    </source>
</evidence>
<feature type="region of interest" description="Disordered" evidence="4">
    <location>
        <begin position="216"/>
        <end position="236"/>
    </location>
</feature>
<dbReference type="GO" id="GO:0005634">
    <property type="term" value="C:nucleus"/>
    <property type="evidence" value="ECO:0000318"/>
    <property type="project" value="GO_Central"/>
</dbReference>
<evidence type="ECO:0000256" key="3">
    <source>
        <dbReference type="ARBA" id="ARBA00022833"/>
    </source>
</evidence>
<feature type="domain" description="U-box" evidence="5">
    <location>
        <begin position="258"/>
        <end position="327"/>
    </location>
</feature>
<dbReference type="GO" id="GO:0034450">
    <property type="term" value="F:ubiquitin-ubiquitin ligase activity"/>
    <property type="evidence" value="ECO:0000318"/>
    <property type="project" value="GO_Central"/>
</dbReference>
<evidence type="ECO:0000313" key="6">
    <source>
        <dbReference type="Proteomes" id="UP000001554"/>
    </source>
</evidence>
<dbReference type="CDD" id="cd16660">
    <property type="entry name" value="RING-Ubox_RNF37"/>
    <property type="match status" value="1"/>
</dbReference>
<evidence type="ECO:0000256" key="4">
    <source>
        <dbReference type="SAM" id="MobiDB-lite"/>
    </source>
</evidence>
<dbReference type="AlphaFoldDB" id="A0A9J7MM50"/>
<evidence type="ECO:0000313" key="8">
    <source>
        <dbReference type="RefSeq" id="XP_035672933.1"/>
    </source>
</evidence>
<dbReference type="GO" id="GO:0000209">
    <property type="term" value="P:protein polyubiquitination"/>
    <property type="evidence" value="ECO:0000318"/>
    <property type="project" value="GO_Central"/>
</dbReference>
<dbReference type="GO" id="GO:0031625">
    <property type="term" value="F:ubiquitin protein ligase binding"/>
    <property type="evidence" value="ECO:0000318"/>
    <property type="project" value="GO_Central"/>
</dbReference>
<accession>A0A9J7MM50</accession>
<dbReference type="PANTHER" id="PTHR13492">
    <property type="entry name" value="RING FINGER PROTEIN 37"/>
    <property type="match status" value="1"/>
</dbReference>
<protein>
    <submittedName>
        <fullName evidence="7 8">RING finger protein 37-like</fullName>
    </submittedName>
</protein>
<dbReference type="GO" id="GO:0008270">
    <property type="term" value="F:zinc ion binding"/>
    <property type="evidence" value="ECO:0007669"/>
    <property type="project" value="UniProtKB-KW"/>
</dbReference>
<keyword evidence="2" id="KW-0863">Zinc-finger</keyword>
<dbReference type="PROSITE" id="PS00518">
    <property type="entry name" value="ZF_RING_1"/>
    <property type="match status" value="1"/>
</dbReference>
<evidence type="ECO:0000313" key="7">
    <source>
        <dbReference type="RefSeq" id="XP_035672932.1"/>
    </source>
</evidence>
<keyword evidence="1" id="KW-0479">Metal-binding</keyword>
<keyword evidence="6" id="KW-1185">Reference proteome</keyword>
<evidence type="ECO:0000256" key="1">
    <source>
        <dbReference type="ARBA" id="ARBA00022723"/>
    </source>
</evidence>
<dbReference type="Pfam" id="PF04564">
    <property type="entry name" value="U-box"/>
    <property type="match status" value="1"/>
</dbReference>